<reference evidence="3" key="2">
    <citation type="submission" date="2020-09" db="EMBL/GenBank/DDBJ databases">
        <authorList>
            <person name="Sun Q."/>
            <person name="Zhou Y."/>
        </authorList>
    </citation>
    <scope>NUCLEOTIDE SEQUENCE</scope>
    <source>
        <strain evidence="3">CGMCC 1.12698</strain>
    </source>
</reference>
<reference evidence="3" key="1">
    <citation type="journal article" date="2014" name="Int. J. Syst. Evol. Microbiol.">
        <title>Complete genome sequence of Corynebacterium casei LMG S-19264T (=DSM 44701T), isolated from a smear-ripened cheese.</title>
        <authorList>
            <consortium name="US DOE Joint Genome Institute (JGI-PGF)"/>
            <person name="Walter F."/>
            <person name="Albersmeier A."/>
            <person name="Kalinowski J."/>
            <person name="Ruckert C."/>
        </authorList>
    </citation>
    <scope>NUCLEOTIDE SEQUENCE</scope>
    <source>
        <strain evidence="3">CGMCC 1.12698</strain>
    </source>
</reference>
<dbReference type="EMBL" id="BMFK01000002">
    <property type="protein sequence ID" value="GGE76137.1"/>
    <property type="molecule type" value="Genomic_DNA"/>
</dbReference>
<protein>
    <recommendedName>
        <fullName evidence="5">Lipoprotein</fullName>
    </recommendedName>
</protein>
<proteinExistence type="predicted"/>
<feature type="region of interest" description="Disordered" evidence="1">
    <location>
        <begin position="133"/>
        <end position="152"/>
    </location>
</feature>
<sequence>MKKLFLLSVIIFVFLSACGSSRDLSNVKTSLYGHWTDEESGAHYYVGDGILIQVIKDKVEEKTYKVLEHDEVKNMVKIREETESGTVFDREITFKNDKRETAEVMIDASSYKIGKTEFGSEAEKLINERVREANKDNEKKHDWKYIDDKQRP</sequence>
<accession>A0A917AV65</accession>
<dbReference type="PROSITE" id="PS51257">
    <property type="entry name" value="PROKAR_LIPOPROTEIN"/>
    <property type="match status" value="1"/>
</dbReference>
<evidence type="ECO:0000313" key="3">
    <source>
        <dbReference type="EMBL" id="GGE76137.1"/>
    </source>
</evidence>
<dbReference type="RefSeq" id="WP_188389041.1">
    <property type="nucleotide sequence ID" value="NZ_BMFK01000002.1"/>
</dbReference>
<dbReference type="AlphaFoldDB" id="A0A917AV65"/>
<feature type="chain" id="PRO_5038401116" description="Lipoprotein" evidence="2">
    <location>
        <begin position="20"/>
        <end position="152"/>
    </location>
</feature>
<evidence type="ECO:0008006" key="5">
    <source>
        <dbReference type="Google" id="ProtNLM"/>
    </source>
</evidence>
<gene>
    <name evidence="3" type="ORF">GCM10007140_27350</name>
</gene>
<evidence type="ECO:0000256" key="2">
    <source>
        <dbReference type="SAM" id="SignalP"/>
    </source>
</evidence>
<keyword evidence="2" id="KW-0732">Signal</keyword>
<comment type="caution">
    <text evidence="3">The sequence shown here is derived from an EMBL/GenBank/DDBJ whole genome shotgun (WGS) entry which is preliminary data.</text>
</comment>
<organism evidence="3 4">
    <name type="scientific">Priestia taiwanensis</name>
    <dbReference type="NCBI Taxonomy" id="1347902"/>
    <lineage>
        <taxon>Bacteria</taxon>
        <taxon>Bacillati</taxon>
        <taxon>Bacillota</taxon>
        <taxon>Bacilli</taxon>
        <taxon>Bacillales</taxon>
        <taxon>Bacillaceae</taxon>
        <taxon>Priestia</taxon>
    </lineage>
</organism>
<evidence type="ECO:0000313" key="4">
    <source>
        <dbReference type="Proteomes" id="UP000605259"/>
    </source>
</evidence>
<keyword evidence="4" id="KW-1185">Reference proteome</keyword>
<dbReference type="Proteomes" id="UP000605259">
    <property type="component" value="Unassembled WGS sequence"/>
</dbReference>
<evidence type="ECO:0000256" key="1">
    <source>
        <dbReference type="SAM" id="MobiDB-lite"/>
    </source>
</evidence>
<name>A0A917AV65_9BACI</name>
<feature type="signal peptide" evidence="2">
    <location>
        <begin position="1"/>
        <end position="19"/>
    </location>
</feature>